<dbReference type="AlphaFoldDB" id="A0A7K7ACV2"/>
<feature type="domain" description="Protein-arginine deiminase (PAD) central" evidence="2">
    <location>
        <begin position="1"/>
        <end position="98"/>
    </location>
</feature>
<evidence type="ECO:0000259" key="1">
    <source>
        <dbReference type="Pfam" id="PF03068"/>
    </source>
</evidence>
<accession>A0A7K7ACV2</accession>
<dbReference type="InterPro" id="IPR036556">
    <property type="entry name" value="PAD_central_sf"/>
</dbReference>
<dbReference type="Proteomes" id="UP000538817">
    <property type="component" value="Unassembled WGS sequence"/>
</dbReference>
<dbReference type="Pfam" id="PF03068">
    <property type="entry name" value="PAD"/>
    <property type="match status" value="1"/>
</dbReference>
<evidence type="ECO:0000313" key="3">
    <source>
        <dbReference type="EMBL" id="NWX93892.1"/>
    </source>
</evidence>
<reference evidence="3 4" key="1">
    <citation type="submission" date="2019-09" db="EMBL/GenBank/DDBJ databases">
        <title>Bird 10,000 Genomes (B10K) Project - Family phase.</title>
        <authorList>
            <person name="Zhang G."/>
        </authorList>
    </citation>
    <scope>NUCLEOTIDE SEQUENCE [LARGE SCALE GENOMIC DNA]</scope>
    <source>
        <strain evidence="3">B10K-MSB-04</strain>
    </source>
</reference>
<dbReference type="GO" id="GO:0004668">
    <property type="term" value="F:protein-arginine deiminase activity"/>
    <property type="evidence" value="ECO:0007669"/>
    <property type="project" value="InterPro"/>
</dbReference>
<dbReference type="Pfam" id="PF08527">
    <property type="entry name" value="PAD_M"/>
    <property type="match status" value="1"/>
</dbReference>
<dbReference type="Gene3D" id="3.75.10.10">
    <property type="entry name" value="L-arginine/glycine Amidinotransferase, Chain A"/>
    <property type="match status" value="1"/>
</dbReference>
<sequence length="410" mass="45127">DLKDMSQLVLRTRGPRAIFASHRLVLHVGYGDADKLGVFYGGSGPSMEDYKHVLGGQKLAYAVKPSRHHEENVFYVEALSFPDAAFDGLLSLHVTLLESAEKGLLETPVFTDTVVFRVAPWIMTPNTLAPAEVYVCSLADNQEFVVAVSALAQRAGCAVTVCPLLENRHDRWIQDEIEFGYVQAPHKTFPVVFDSPRDRGLKDFPVKRILGPDFGYVAREAPEGASGLDSFGNLEVSPPVTAQGKDFPLGRILVGSSFPRFGGRRMAKAVRDFLVAQRVQAPVELFSDWLAVGHVDEFLTFVPAPDRQGFRLLLASPSACYRLLKEKQEEGYGEATMFEGLKGVAKPSVNAVLADEALRRFNAFAQSCISWNRDVLKRELGLAERDIVDVPQLFQGDGQAGARALFPDMV</sequence>
<proteinExistence type="predicted"/>
<evidence type="ECO:0000313" key="4">
    <source>
        <dbReference type="Proteomes" id="UP000538817"/>
    </source>
</evidence>
<feature type="domain" description="Protein-arginine deiminase C-terminal" evidence="1">
    <location>
        <begin position="109"/>
        <end position="410"/>
    </location>
</feature>
<evidence type="ECO:0000259" key="2">
    <source>
        <dbReference type="Pfam" id="PF08527"/>
    </source>
</evidence>
<dbReference type="SUPFAM" id="SSF110083">
    <property type="entry name" value="Peptidylarginine deiminase Pad4, middle domain"/>
    <property type="match status" value="1"/>
</dbReference>
<dbReference type="PANTHER" id="PTHR10837">
    <property type="entry name" value="PEPTIDYLARGININE DEIMINASE"/>
    <property type="match status" value="1"/>
</dbReference>
<dbReference type="SUPFAM" id="SSF55909">
    <property type="entry name" value="Pentein"/>
    <property type="match status" value="1"/>
</dbReference>
<protein>
    <submittedName>
        <fullName evidence="3">PADI1 deiminase</fullName>
    </submittedName>
</protein>
<keyword evidence="4" id="KW-1185">Reference proteome</keyword>
<dbReference type="InterPro" id="IPR013733">
    <property type="entry name" value="Prot_Arg_deaminase_cen_dom"/>
</dbReference>
<dbReference type="FunFam" id="2.60.40.1700:FF:000001">
    <property type="entry name" value="Protein-arginine deiminase type-2"/>
    <property type="match status" value="1"/>
</dbReference>
<organism evidence="3 4">
    <name type="scientific">Nothoprocta pentlandii</name>
    <dbReference type="NCBI Taxonomy" id="2585814"/>
    <lineage>
        <taxon>Eukaryota</taxon>
        <taxon>Metazoa</taxon>
        <taxon>Chordata</taxon>
        <taxon>Craniata</taxon>
        <taxon>Vertebrata</taxon>
        <taxon>Euteleostomi</taxon>
        <taxon>Archelosauria</taxon>
        <taxon>Archosauria</taxon>
        <taxon>Dinosauria</taxon>
        <taxon>Saurischia</taxon>
        <taxon>Theropoda</taxon>
        <taxon>Coelurosauria</taxon>
        <taxon>Aves</taxon>
        <taxon>Palaeognathae</taxon>
        <taxon>Tinamiformes</taxon>
        <taxon>Tinamidae</taxon>
        <taxon>Nothoprocta</taxon>
    </lineage>
</organism>
<gene>
    <name evidence="3" type="primary">Padi1_1</name>
    <name evidence="3" type="ORF">NOTPEN_R05316</name>
</gene>
<comment type="caution">
    <text evidence="3">The sequence shown here is derived from an EMBL/GenBank/DDBJ whole genome shotgun (WGS) entry which is preliminary data.</text>
</comment>
<feature type="non-terminal residue" evidence="3">
    <location>
        <position position="1"/>
    </location>
</feature>
<dbReference type="InterPro" id="IPR013530">
    <property type="entry name" value="PAD_C"/>
</dbReference>
<dbReference type="GO" id="GO:0005634">
    <property type="term" value="C:nucleus"/>
    <property type="evidence" value="ECO:0007669"/>
    <property type="project" value="TreeGrafter"/>
</dbReference>
<dbReference type="EMBL" id="VZSG01001677">
    <property type="protein sequence ID" value="NWX93892.1"/>
    <property type="molecule type" value="Genomic_DNA"/>
</dbReference>
<dbReference type="GO" id="GO:0005509">
    <property type="term" value="F:calcium ion binding"/>
    <property type="evidence" value="ECO:0007669"/>
    <property type="project" value="InterPro"/>
</dbReference>
<feature type="non-terminal residue" evidence="3">
    <location>
        <position position="410"/>
    </location>
</feature>
<dbReference type="PANTHER" id="PTHR10837:SF11">
    <property type="entry name" value="PROTEIN-ARGININE DEIMINASE TYPE-1"/>
    <property type="match status" value="1"/>
</dbReference>
<dbReference type="InterPro" id="IPR004303">
    <property type="entry name" value="PAD"/>
</dbReference>
<name>A0A7K7ACV2_9AVES</name>
<dbReference type="Gene3D" id="2.60.40.1700">
    <property type="entry name" value="Protein-arginine deiminase, central domain"/>
    <property type="match status" value="1"/>
</dbReference>
<dbReference type="GO" id="GO:0005737">
    <property type="term" value="C:cytoplasm"/>
    <property type="evidence" value="ECO:0007669"/>
    <property type="project" value="InterPro"/>
</dbReference>